<keyword evidence="3" id="KW-1185">Reference proteome</keyword>
<organism evidence="2 3">
    <name type="scientific">Lacrimispora xylanisolvens</name>
    <dbReference type="NCBI Taxonomy" id="384636"/>
    <lineage>
        <taxon>Bacteria</taxon>
        <taxon>Bacillati</taxon>
        <taxon>Bacillota</taxon>
        <taxon>Clostridia</taxon>
        <taxon>Lachnospirales</taxon>
        <taxon>Lachnospiraceae</taxon>
        <taxon>Lacrimispora</taxon>
    </lineage>
</organism>
<keyword evidence="1" id="KW-0812">Transmembrane</keyword>
<reference evidence="2 3" key="1">
    <citation type="submission" date="2018-02" db="EMBL/GenBank/DDBJ databases">
        <title>Genomic Encyclopedia of Archaeal and Bacterial Type Strains, Phase II (KMG-II): from individual species to whole genera.</title>
        <authorList>
            <person name="Goeker M."/>
        </authorList>
    </citation>
    <scope>NUCLEOTIDE SEQUENCE [LARGE SCALE GENOMIC DNA]</scope>
    <source>
        <strain evidence="2 3">DSM 3808</strain>
    </source>
</reference>
<dbReference type="Proteomes" id="UP000237749">
    <property type="component" value="Unassembled WGS sequence"/>
</dbReference>
<feature type="transmembrane region" description="Helical" evidence="1">
    <location>
        <begin position="39"/>
        <end position="61"/>
    </location>
</feature>
<gene>
    <name evidence="2" type="ORF">BXY41_107227</name>
</gene>
<keyword evidence="1" id="KW-0472">Membrane</keyword>
<proteinExistence type="predicted"/>
<feature type="transmembrane region" description="Helical" evidence="1">
    <location>
        <begin position="12"/>
        <end position="33"/>
    </location>
</feature>
<evidence type="ECO:0000256" key="1">
    <source>
        <dbReference type="SAM" id="Phobius"/>
    </source>
</evidence>
<comment type="caution">
    <text evidence="2">The sequence shown here is derived from an EMBL/GenBank/DDBJ whole genome shotgun (WGS) entry which is preliminary data.</text>
</comment>
<name>A0A2S6HRN4_9FIRM</name>
<protein>
    <submittedName>
        <fullName evidence="2">Uncharacterized protein</fullName>
    </submittedName>
</protein>
<evidence type="ECO:0000313" key="2">
    <source>
        <dbReference type="EMBL" id="PPK80294.1"/>
    </source>
</evidence>
<accession>A0A2S6HRN4</accession>
<keyword evidence="1" id="KW-1133">Transmembrane helix</keyword>
<evidence type="ECO:0000313" key="3">
    <source>
        <dbReference type="Proteomes" id="UP000237749"/>
    </source>
</evidence>
<dbReference type="AlphaFoldDB" id="A0A2S6HRN4"/>
<dbReference type="EMBL" id="PTJA01000007">
    <property type="protein sequence ID" value="PPK80294.1"/>
    <property type="molecule type" value="Genomic_DNA"/>
</dbReference>
<sequence>MKEWYVNLWSHLTFILSLFIATLWVLNLLNPMMNFLNNWIADSAIFLLCISSLITSAISIWRRYR</sequence>